<evidence type="ECO:0000313" key="3">
    <source>
        <dbReference type="EMBL" id="QBH97203.1"/>
    </source>
</evidence>
<dbReference type="InterPro" id="IPR014996">
    <property type="entry name" value="AcaB"/>
</dbReference>
<dbReference type="EMBL" id="CP034752">
    <property type="protein sequence ID" value="QBH97203.1"/>
    <property type="molecule type" value="Genomic_DNA"/>
</dbReference>
<feature type="region of interest" description="Disordered" evidence="2">
    <location>
        <begin position="248"/>
        <end position="275"/>
    </location>
</feature>
<dbReference type="KEGG" id="prag:EKN56_12840"/>
<dbReference type="NCBIfam" id="TIGR03761">
    <property type="entry name" value="ICE_PFL4669"/>
    <property type="match status" value="1"/>
</dbReference>
<evidence type="ECO:0000313" key="4">
    <source>
        <dbReference type="Proteomes" id="UP000293154"/>
    </source>
</evidence>
<sequence>MSDYQLTSGPLRSAITIELHTHRATQLWQGRRGSIEDKVHPIIGMPRFLVIMNTIKMDAARNNLYADMWMLQLEERLLEARTEMNELLHEAEKALVAIPDTINIESCLSIQPAKFPLFVSAQLGYIAIYLLTDFDQLARKMMLANHMAVCSSTYTKDFLERASGMIRSIYSLAQKYQRVPVTRQDFIDGHRRAKDAEEHYGPVPVDILNATRRSQYAPPILRTTLTSVEEENTAGTPDEIATSVVEAITGNPPAPIRQRRAKIDTTPPENNEAAK</sequence>
<gene>
    <name evidence="3" type="ORF">EKN56_12840</name>
</gene>
<feature type="coiled-coil region" evidence="1">
    <location>
        <begin position="70"/>
        <end position="97"/>
    </location>
</feature>
<protein>
    <submittedName>
        <fullName evidence="3">TIGR03761 family integrating conjugative element protein</fullName>
    </submittedName>
</protein>
<dbReference type="RefSeq" id="WP_130592140.1">
    <property type="nucleotide sequence ID" value="NZ_CP034752.1"/>
</dbReference>
<dbReference type="Pfam" id="PF08900">
    <property type="entry name" value="AcaB"/>
    <property type="match status" value="1"/>
</dbReference>
<reference evidence="3 4" key="1">
    <citation type="submission" date="2019-03" db="EMBL/GenBank/DDBJ databases">
        <title>Pragia sp. nov. isolated from the gut tract of Carduelis flavirostris.</title>
        <authorList>
            <person name="Ge Y."/>
        </authorList>
    </citation>
    <scope>NUCLEOTIDE SEQUENCE [LARGE SCALE GENOMIC DNA]</scope>
    <source>
        <strain evidence="3 4">CF-458</strain>
    </source>
</reference>
<proteinExistence type="predicted"/>
<keyword evidence="4" id="KW-1185">Reference proteome</keyword>
<evidence type="ECO:0000256" key="2">
    <source>
        <dbReference type="SAM" id="MobiDB-lite"/>
    </source>
</evidence>
<name>A0A411WLU9_9GAMM</name>
<dbReference type="Proteomes" id="UP000293154">
    <property type="component" value="Chromosome"/>
</dbReference>
<organism evidence="3 4">
    <name type="scientific">Limnobaculum zhutongyuii</name>
    <dbReference type="NCBI Taxonomy" id="2498113"/>
    <lineage>
        <taxon>Bacteria</taxon>
        <taxon>Pseudomonadati</taxon>
        <taxon>Pseudomonadota</taxon>
        <taxon>Gammaproteobacteria</taxon>
        <taxon>Enterobacterales</taxon>
        <taxon>Budviciaceae</taxon>
        <taxon>Limnobaculum</taxon>
    </lineage>
</organism>
<dbReference type="AlphaFoldDB" id="A0A411WLU9"/>
<accession>A0A411WLU9</accession>
<dbReference type="OrthoDB" id="8524550at2"/>
<evidence type="ECO:0000256" key="1">
    <source>
        <dbReference type="SAM" id="Coils"/>
    </source>
</evidence>
<keyword evidence="1" id="KW-0175">Coiled coil</keyword>